<proteinExistence type="predicted"/>
<organism evidence="1 2">
    <name type="scientific">Boeremia exigua</name>
    <dbReference type="NCBI Taxonomy" id="749465"/>
    <lineage>
        <taxon>Eukaryota</taxon>
        <taxon>Fungi</taxon>
        <taxon>Dikarya</taxon>
        <taxon>Ascomycota</taxon>
        <taxon>Pezizomycotina</taxon>
        <taxon>Dothideomycetes</taxon>
        <taxon>Pleosporomycetidae</taxon>
        <taxon>Pleosporales</taxon>
        <taxon>Pleosporineae</taxon>
        <taxon>Didymellaceae</taxon>
        <taxon>Boeremia</taxon>
    </lineage>
</organism>
<dbReference type="Proteomes" id="UP001153331">
    <property type="component" value="Unassembled WGS sequence"/>
</dbReference>
<name>A0ACC2IV49_9PLEO</name>
<accession>A0ACC2IV49</accession>
<evidence type="ECO:0000313" key="2">
    <source>
        <dbReference type="Proteomes" id="UP001153331"/>
    </source>
</evidence>
<evidence type="ECO:0000313" key="1">
    <source>
        <dbReference type="EMBL" id="KAJ8118997.1"/>
    </source>
</evidence>
<keyword evidence="2" id="KW-1185">Reference proteome</keyword>
<reference evidence="1" key="1">
    <citation type="submission" date="2022-11" db="EMBL/GenBank/DDBJ databases">
        <title>Genome Sequence of Boeremia exigua.</title>
        <authorList>
            <person name="Buettner E."/>
        </authorList>
    </citation>
    <scope>NUCLEOTIDE SEQUENCE</scope>
    <source>
        <strain evidence="1">CU02</strain>
    </source>
</reference>
<comment type="caution">
    <text evidence="1">The sequence shown here is derived from an EMBL/GenBank/DDBJ whole genome shotgun (WGS) entry which is preliminary data.</text>
</comment>
<protein>
    <submittedName>
        <fullName evidence="1">Uncharacterized protein</fullName>
    </submittedName>
</protein>
<dbReference type="EMBL" id="JAPHNI010000004">
    <property type="protein sequence ID" value="KAJ8118997.1"/>
    <property type="molecule type" value="Genomic_DNA"/>
</dbReference>
<sequence>MLSSVPPSTDKMASESAAPMEFGTKTDIEADHARNNQRQALQINSDDEDDSEYPEGGTTAWLVVLGAWCALIPSMGLLNTVGVLQAWVSEHQLHGYSESTIGWIFSAYAFFLYIGGAQVGPIFDAHDIRYLIVPGSIGIVAAIMCMSVSTEYYQLLLSFGVLGGSSACLLFTPAVSAVGHWFHKRRALAIGIACTAGGLGGVIFPLLILYLAPIIGFPWTMRIVGFVCLFMCIIACLLLKKRLPHNKNAGVSIDLKALKDAKYALTTLAVFLVEFAVFVPYSFISLYAIHAGVDHQKAYLISALLNVGAIPGRALPGYVADRFGTFNTMIATSLTCATIIFALWLTAAQNEAAITAFAVVFGFWSGTGISLTPVCVGAVCKIEDYGKRNGTTFSIASFAALIGIPAAGAVLEANGGNYMGLIIFAGGLYLAACTVFLVTRIVAWVHSLSLCCKAVRVKVEAIAPTENFHNMFLDPFCRETSEGQHPEIFPAGNLHEHGSLRRRCTFKDHHACNLLCIIRRTQLAKVYIMAQSQRPIFFNDQSGRVQVDTDLSVVHQFHKQLPNYAQTPLISLEDVASELNVKAVFVKDESNRFGLPAFKILGASWGSCRAIIAKTGIPTDSPLEKIAQAAQKEGIVLFTASAGNHGRALAVMAKILGVKARIYVPRTVNDEAIRLISSEGAEVVVSRKNYDGAMLEAWDESATTAGGLFVQDTAFEGYEEIPRWIVEGYSTLLSEVEEQLKAHGLSADLVVTPVGVGSLAHAVVRHCKSEGRQCAVMSVEPDTAACLYQSLISGRSTPVSTRKTTMEGMNCGTLSSTVFDDLQQGVDASATISDFESHRATQFLADKSINSGPCGGAALAALRRLAGGQTRPAWLTENSVVVVLSTEGLREYVHPLDVSSDDPIELTQLLTSINSSNPDLSEATGAGEIAIAEFINAWLEHRGMETHWIEPDSGRPSVVGLLRGSGSGKTLMINGHIDTVSLSTYTSGDPLSGELKNDRVYGRGCLDMKAGIAAGMAAMARVANSSAQLSGNVILAAVADEENLSKGTEAVLEAGWRADAALVVEPTLQDIVTSHKGFVWFEIDTLGVAAHGSLPEEGVDAILLAGHFQTVLLNYAKTMPSDPRLGQASLHGGRIIGGEEPSSYPAICTLTIEIRTVPGQSPESISKDLESLLENIASQHADFKYNPPRITFSRPPSGLADDDSFVQSFISCVSETLDVTQSPKGRGFWCDAGLLTQAGIPSIIYGPKGEGLHAKEEWVSIPSIREVTDVLETTMRRFCNQ</sequence>
<gene>
    <name evidence="1" type="ORF">OPT61_g142</name>
</gene>